<reference evidence="20" key="1">
    <citation type="submission" date="2025-08" db="UniProtKB">
        <authorList>
            <consortium name="RefSeq"/>
        </authorList>
    </citation>
    <scope>IDENTIFICATION</scope>
</reference>
<keyword evidence="10 16" id="KW-1015">Disulfide bond</keyword>
<gene>
    <name evidence="20" type="primary">LOC104608049</name>
</gene>
<feature type="signal peptide" evidence="17">
    <location>
        <begin position="1"/>
        <end position="28"/>
    </location>
</feature>
<comment type="similarity">
    <text evidence="17">Belongs to the peroxidase family. Classical plant (class III) peroxidase subfamily.</text>
</comment>
<comment type="catalytic activity">
    <reaction evidence="1 17">
        <text>2 a phenolic donor + H2O2 = 2 a phenolic radical donor + 2 H2O</text>
        <dbReference type="Rhea" id="RHEA:56136"/>
        <dbReference type="ChEBI" id="CHEBI:15377"/>
        <dbReference type="ChEBI" id="CHEBI:16240"/>
        <dbReference type="ChEBI" id="CHEBI:139520"/>
        <dbReference type="ChEBI" id="CHEBI:139521"/>
        <dbReference type="EC" id="1.11.1.7"/>
    </reaction>
</comment>
<dbReference type="AlphaFoldDB" id="A0A1U8AW30"/>
<dbReference type="Pfam" id="PF00141">
    <property type="entry name" value="peroxidase"/>
    <property type="match status" value="1"/>
</dbReference>
<feature type="active site" description="Proton acceptor" evidence="12">
    <location>
        <position position="70"/>
    </location>
</feature>
<dbReference type="InterPro" id="IPR019793">
    <property type="entry name" value="Peroxidases_heam-ligand_BS"/>
</dbReference>
<evidence type="ECO:0000256" key="5">
    <source>
        <dbReference type="ARBA" id="ARBA00022559"/>
    </source>
</evidence>
<keyword evidence="19" id="KW-1185">Reference proteome</keyword>
<dbReference type="GeneID" id="104608049"/>
<evidence type="ECO:0000256" key="16">
    <source>
        <dbReference type="PIRSR" id="PIRSR600823-5"/>
    </source>
</evidence>
<dbReference type="Proteomes" id="UP000189703">
    <property type="component" value="Unplaced"/>
</dbReference>
<evidence type="ECO:0000256" key="14">
    <source>
        <dbReference type="PIRSR" id="PIRSR600823-3"/>
    </source>
</evidence>
<keyword evidence="8 17" id="KW-0560">Oxidoreductase</keyword>
<dbReference type="FunFam" id="1.10.520.10:FF:000008">
    <property type="entry name" value="Peroxidase"/>
    <property type="match status" value="1"/>
</dbReference>
<dbReference type="GO" id="GO:0046872">
    <property type="term" value="F:metal ion binding"/>
    <property type="evidence" value="ECO:0007669"/>
    <property type="project" value="UniProtKB-UniRule"/>
</dbReference>
<feature type="domain" description="Plant heme peroxidase family profile" evidence="18">
    <location>
        <begin position="29"/>
        <end position="332"/>
    </location>
</feature>
<dbReference type="PANTHER" id="PTHR31517:SF3">
    <property type="entry name" value="PEROXIDASE"/>
    <property type="match status" value="1"/>
</dbReference>
<feature type="site" description="Transition state stabilizer" evidence="15">
    <location>
        <position position="66"/>
    </location>
</feature>
<dbReference type="CDD" id="cd00693">
    <property type="entry name" value="secretory_peroxidase"/>
    <property type="match status" value="1"/>
</dbReference>
<comment type="function">
    <text evidence="2">Removal of H(2)O(2), oxidation of toxic reductants, biosynthesis and degradation of lignin, suberization, auxin catabolism, response to environmental stresses such as wounding, pathogen attack and oxidative stress. These functions might be dependent on each isozyme/isoform in each plant tissue.</text>
</comment>
<protein>
    <recommendedName>
        <fullName evidence="4 17">Peroxidase</fullName>
        <ecNumber evidence="4 17">1.11.1.7</ecNumber>
    </recommendedName>
</protein>
<feature type="binding site" evidence="14">
    <location>
        <position position="80"/>
    </location>
    <ligand>
        <name>Ca(2+)</name>
        <dbReference type="ChEBI" id="CHEBI:29108"/>
        <label>1</label>
    </ligand>
</feature>
<feature type="binding site" evidence="14">
    <location>
        <position position="201"/>
    </location>
    <ligand>
        <name>Ca(2+)</name>
        <dbReference type="ChEBI" id="CHEBI:29108"/>
        <label>2</label>
    </ligand>
</feature>
<feature type="binding site" evidence="14">
    <location>
        <position position="255"/>
    </location>
    <ligand>
        <name>Ca(2+)</name>
        <dbReference type="ChEBI" id="CHEBI:29108"/>
        <label>2</label>
    </ligand>
</feature>
<feature type="binding site" description="axial binding residue" evidence="14">
    <location>
        <position position="200"/>
    </location>
    <ligand>
        <name>heme b</name>
        <dbReference type="ChEBI" id="CHEBI:60344"/>
    </ligand>
    <ligandPart>
        <name>Fe</name>
        <dbReference type="ChEBI" id="CHEBI:18248"/>
    </ligandPart>
</feature>
<comment type="subcellular location">
    <subcellularLocation>
        <location evidence="17">Secreted</location>
    </subcellularLocation>
</comment>
<keyword evidence="17" id="KW-0964">Secreted</keyword>
<feature type="binding site" evidence="14">
    <location>
        <position position="260"/>
    </location>
    <ligand>
        <name>Ca(2+)</name>
        <dbReference type="ChEBI" id="CHEBI:29108"/>
        <label>2</label>
    </ligand>
</feature>
<feature type="chain" id="PRO_5010397506" description="Peroxidase" evidence="17">
    <location>
        <begin position="29"/>
        <end position="332"/>
    </location>
</feature>
<dbReference type="InParanoid" id="A0A1U8AW30"/>
<evidence type="ECO:0000256" key="4">
    <source>
        <dbReference type="ARBA" id="ARBA00012313"/>
    </source>
</evidence>
<name>A0A1U8AW30_NELNU</name>
<keyword evidence="9 14" id="KW-0408">Iron</keyword>
<dbReference type="STRING" id="4432.A0A1U8AW30"/>
<evidence type="ECO:0000313" key="19">
    <source>
        <dbReference type="Proteomes" id="UP000189703"/>
    </source>
</evidence>
<evidence type="ECO:0000256" key="9">
    <source>
        <dbReference type="ARBA" id="ARBA00023004"/>
    </source>
</evidence>
<evidence type="ECO:0000256" key="7">
    <source>
        <dbReference type="ARBA" id="ARBA00022723"/>
    </source>
</evidence>
<dbReference type="InterPro" id="IPR000823">
    <property type="entry name" value="Peroxidase_pln"/>
</dbReference>
<dbReference type="KEGG" id="nnu:104608049"/>
<dbReference type="eggNOG" id="ENOG502QV9M">
    <property type="taxonomic scope" value="Eukaryota"/>
</dbReference>
<feature type="binding site" evidence="14">
    <location>
        <position position="78"/>
    </location>
    <ligand>
        <name>Ca(2+)</name>
        <dbReference type="ChEBI" id="CHEBI:29108"/>
        <label>1</label>
    </ligand>
</feature>
<feature type="binding site" evidence="14">
    <location>
        <position position="92"/>
    </location>
    <ligand>
        <name>Ca(2+)</name>
        <dbReference type="ChEBI" id="CHEBI:29108"/>
        <label>1</label>
    </ligand>
</feature>
<dbReference type="PROSITE" id="PS50873">
    <property type="entry name" value="PEROXIDASE_4"/>
    <property type="match status" value="1"/>
</dbReference>
<organism evidence="19 20">
    <name type="scientific">Nelumbo nucifera</name>
    <name type="common">Sacred lotus</name>
    <dbReference type="NCBI Taxonomy" id="4432"/>
    <lineage>
        <taxon>Eukaryota</taxon>
        <taxon>Viridiplantae</taxon>
        <taxon>Streptophyta</taxon>
        <taxon>Embryophyta</taxon>
        <taxon>Tracheophyta</taxon>
        <taxon>Spermatophyta</taxon>
        <taxon>Magnoliopsida</taxon>
        <taxon>Proteales</taxon>
        <taxon>Nelumbonaceae</taxon>
        <taxon>Nelumbo</taxon>
    </lineage>
</organism>
<dbReference type="PRINTS" id="PR00461">
    <property type="entry name" value="PLPEROXIDASE"/>
</dbReference>
<keyword evidence="11 17" id="KW-0376">Hydrogen peroxide</keyword>
<dbReference type="SUPFAM" id="SSF48113">
    <property type="entry name" value="Heme-dependent peroxidases"/>
    <property type="match status" value="1"/>
</dbReference>
<dbReference type="PANTHER" id="PTHR31517">
    <property type="match status" value="1"/>
</dbReference>
<keyword evidence="6 17" id="KW-0349">Heme</keyword>
<dbReference type="OrthoDB" id="2113341at2759"/>
<proteinExistence type="inferred from homology"/>
<keyword evidence="17" id="KW-0732">Signal</keyword>
<feature type="disulfide bond" evidence="16">
    <location>
        <begin position="207"/>
        <end position="239"/>
    </location>
</feature>
<feature type="binding site" evidence="14">
    <location>
        <position position="74"/>
    </location>
    <ligand>
        <name>Ca(2+)</name>
        <dbReference type="ChEBI" id="CHEBI:29108"/>
        <label>1</label>
    </ligand>
</feature>
<dbReference type="PROSITE" id="PS00435">
    <property type="entry name" value="PEROXIDASE_1"/>
    <property type="match status" value="1"/>
</dbReference>
<evidence type="ECO:0000256" key="2">
    <source>
        <dbReference type="ARBA" id="ARBA00002322"/>
    </source>
</evidence>
<evidence type="ECO:0000256" key="13">
    <source>
        <dbReference type="PIRSR" id="PIRSR600823-2"/>
    </source>
</evidence>
<evidence type="ECO:0000256" key="8">
    <source>
        <dbReference type="ARBA" id="ARBA00023002"/>
    </source>
</evidence>
<evidence type="ECO:0000259" key="18">
    <source>
        <dbReference type="PROSITE" id="PS50873"/>
    </source>
</evidence>
<dbReference type="GO" id="GO:0006979">
    <property type="term" value="P:response to oxidative stress"/>
    <property type="evidence" value="ECO:0007669"/>
    <property type="project" value="UniProtKB-UniRule"/>
</dbReference>
<dbReference type="InterPro" id="IPR010255">
    <property type="entry name" value="Haem_peroxidase_sf"/>
</dbReference>
<evidence type="ECO:0000256" key="11">
    <source>
        <dbReference type="ARBA" id="ARBA00023324"/>
    </source>
</evidence>
<evidence type="ECO:0000256" key="6">
    <source>
        <dbReference type="ARBA" id="ARBA00022617"/>
    </source>
</evidence>
<keyword evidence="7 14" id="KW-0479">Metal-binding</keyword>
<feature type="binding site" evidence="13">
    <location>
        <position position="170"/>
    </location>
    <ligand>
        <name>substrate</name>
    </ligand>
</feature>
<evidence type="ECO:0000256" key="12">
    <source>
        <dbReference type="PIRSR" id="PIRSR600823-1"/>
    </source>
</evidence>
<dbReference type="GO" id="GO:0140825">
    <property type="term" value="F:lactoperoxidase activity"/>
    <property type="evidence" value="ECO:0007669"/>
    <property type="project" value="UniProtKB-EC"/>
</dbReference>
<dbReference type="FunFam" id="1.10.420.10:FF:000001">
    <property type="entry name" value="Peroxidase"/>
    <property type="match status" value="1"/>
</dbReference>
<feature type="binding site" evidence="14">
    <location>
        <position position="252"/>
    </location>
    <ligand>
        <name>Ca(2+)</name>
        <dbReference type="ChEBI" id="CHEBI:29108"/>
        <label>2</label>
    </ligand>
</feature>
<dbReference type="EC" id="1.11.1.7" evidence="4 17"/>
<keyword evidence="14 17" id="KW-0106">Calcium</keyword>
<evidence type="ECO:0000256" key="10">
    <source>
        <dbReference type="ARBA" id="ARBA00023157"/>
    </source>
</evidence>
<accession>A0A1U8AW30</accession>
<evidence type="ECO:0000256" key="15">
    <source>
        <dbReference type="PIRSR" id="PIRSR600823-4"/>
    </source>
</evidence>
<comment type="cofactor">
    <cofactor evidence="14 17">
        <name>heme b</name>
        <dbReference type="ChEBI" id="CHEBI:60344"/>
    </cofactor>
    <text evidence="14 17">Binds 1 heme b (iron(II)-protoporphyrin IX) group per subunit.</text>
</comment>
<feature type="binding site" evidence="14">
    <location>
        <position position="71"/>
    </location>
    <ligand>
        <name>Ca(2+)</name>
        <dbReference type="ChEBI" id="CHEBI:29108"/>
        <label>1</label>
    </ligand>
</feature>
<dbReference type="Gene3D" id="1.10.520.10">
    <property type="match status" value="1"/>
</dbReference>
<dbReference type="InterPro" id="IPR002016">
    <property type="entry name" value="Haem_peroxidase"/>
</dbReference>
<evidence type="ECO:0000313" key="20">
    <source>
        <dbReference type="RefSeq" id="XP_010272213.1"/>
    </source>
</evidence>
<dbReference type="InterPro" id="IPR019794">
    <property type="entry name" value="Peroxidases_AS"/>
</dbReference>
<comment type="similarity">
    <text evidence="3">Belongs to the peroxidase family. Ascorbate peroxidase subfamily.</text>
</comment>
<feature type="disulfide bond" evidence="16">
    <location>
        <begin position="72"/>
        <end position="77"/>
    </location>
</feature>
<feature type="disulfide bond" evidence="16">
    <location>
        <begin position="39"/>
        <end position="122"/>
    </location>
</feature>
<dbReference type="FunCoup" id="A0A1U8AW30">
    <property type="interactions" value="280"/>
</dbReference>
<evidence type="ECO:0000256" key="3">
    <source>
        <dbReference type="ARBA" id="ARBA00006873"/>
    </source>
</evidence>
<dbReference type="PRINTS" id="PR00458">
    <property type="entry name" value="PEROXIDASE"/>
</dbReference>
<feature type="disulfide bond" evidence="16">
    <location>
        <begin position="128"/>
        <end position="328"/>
    </location>
</feature>
<dbReference type="GO" id="GO:0005576">
    <property type="term" value="C:extracellular region"/>
    <property type="evidence" value="ECO:0007669"/>
    <property type="project" value="UniProtKB-SubCell"/>
</dbReference>
<dbReference type="PROSITE" id="PS00436">
    <property type="entry name" value="PEROXIDASE_2"/>
    <property type="match status" value="1"/>
</dbReference>
<dbReference type="InterPro" id="IPR033905">
    <property type="entry name" value="Secretory_peroxidase"/>
</dbReference>
<dbReference type="Gene3D" id="1.10.420.10">
    <property type="entry name" value="Peroxidase, domain 2"/>
    <property type="match status" value="1"/>
</dbReference>
<dbReference type="GO" id="GO:0042744">
    <property type="term" value="P:hydrogen peroxide catabolic process"/>
    <property type="evidence" value="ECO:0007669"/>
    <property type="project" value="UniProtKB-KW"/>
</dbReference>
<dbReference type="OMA" id="NIRHDCA"/>
<keyword evidence="5 17" id="KW-0575">Peroxidase</keyword>
<dbReference type="RefSeq" id="XP_010272213.1">
    <property type="nucleotide sequence ID" value="XM_010273911.2"/>
</dbReference>
<dbReference type="GO" id="GO:0020037">
    <property type="term" value="F:heme binding"/>
    <property type="evidence" value="ECO:0007669"/>
    <property type="project" value="UniProtKB-UniRule"/>
</dbReference>
<sequence length="332" mass="36228">MAGFKFNARVVVWALVLNLCLFPQMGSAQLRRNYYANICPNVENIVRNVVRQKFQQTFVTVPATLRLFFHDCFVQGCDASVIIASTPNNKAEKDHPDNLSLAGDGFDTVIKAKAAVDAVPSCRNKVSCADILTMATRDVIALSGGPSYAVELGRFDGLSSTASSVTGKLPQPTFNLNQLSSLFASHGLTQTDMIALSAAHTLGFSHCGKFANRIYNFSARSVVDPTLNRAYASQLQAMCPRNVDPRIAINMDPNTPRIFDNVYYKNLQQGKGLFTSDQVLFSDPRSRPTVNAWASNSAAFQQAFVTAINKLGRVGVKTRGNGNIRRDCAAFN</sequence>
<comment type="cofactor">
    <cofactor evidence="14 17">
        <name>Ca(2+)</name>
        <dbReference type="ChEBI" id="CHEBI:29108"/>
    </cofactor>
    <text evidence="14 17">Binds 2 calcium ions per subunit.</text>
</comment>
<feature type="binding site" evidence="14">
    <location>
        <position position="76"/>
    </location>
    <ligand>
        <name>Ca(2+)</name>
        <dbReference type="ChEBI" id="CHEBI:29108"/>
        <label>1</label>
    </ligand>
</feature>
<evidence type="ECO:0000256" key="17">
    <source>
        <dbReference type="RuleBase" id="RU362060"/>
    </source>
</evidence>
<evidence type="ECO:0000256" key="1">
    <source>
        <dbReference type="ARBA" id="ARBA00000189"/>
    </source>
</evidence>